<evidence type="ECO:0000313" key="6">
    <source>
        <dbReference type="EMBL" id="CAI2181825.1"/>
    </source>
</evidence>
<feature type="non-terminal residue" evidence="6">
    <location>
        <position position="1"/>
    </location>
</feature>
<proteinExistence type="inferred from homology"/>
<name>A0A9W4SV90_9GLOM</name>
<sequence>TNSLPIKTLLSTTVALAYPNHYPYPSKPTKPTPPLLTKISEKPLTNYQSQPLISEISIPRISQKTESSEPLPPKEQLLAVLSASTKCASSSTASTSEYRNVLKKNAFTISNPSIQDMTPEAAEFFLTPDFLVRDNGGNFTTMGGSKNRGPIKKNRKSFVEHFRGGNVEKNLTIISAHDKYECIWEGFVMDGTLFLQGNAMENFNFKKDSIVAVIELAEECLKCHSLIICVERQTSFLAALMRIFLYIGFELVAPGIFNHPNDYLLVGMEF</sequence>
<comment type="similarity">
    <text evidence="2">Belongs to the ODC antizyme family.</text>
</comment>
<dbReference type="SUPFAM" id="SSF55729">
    <property type="entry name" value="Acyl-CoA N-acyltransferases (Nat)"/>
    <property type="match status" value="1"/>
</dbReference>
<dbReference type="Gene3D" id="3.40.630.60">
    <property type="match status" value="1"/>
</dbReference>
<comment type="caution">
    <text evidence="6">The sequence shown here is derived from an EMBL/GenBank/DDBJ whole genome shotgun (WGS) entry which is preliminary data.</text>
</comment>
<reference evidence="6" key="1">
    <citation type="submission" date="2022-08" db="EMBL/GenBank/DDBJ databases">
        <authorList>
            <person name="Kallberg Y."/>
            <person name="Tangrot J."/>
            <person name="Rosling A."/>
        </authorList>
    </citation>
    <scope>NUCLEOTIDE SEQUENCE</scope>
    <source>
        <strain evidence="6">Wild A</strain>
    </source>
</reference>
<dbReference type="GO" id="GO:0008073">
    <property type="term" value="F:ornithine decarboxylase inhibitor activity"/>
    <property type="evidence" value="ECO:0007669"/>
    <property type="project" value="InterPro"/>
</dbReference>
<evidence type="ECO:0000313" key="7">
    <source>
        <dbReference type="Proteomes" id="UP001153678"/>
    </source>
</evidence>
<dbReference type="AlphaFoldDB" id="A0A9W4SV90"/>
<dbReference type="InterPro" id="IPR002993">
    <property type="entry name" value="ODC_AZ"/>
</dbReference>
<evidence type="ECO:0000256" key="5">
    <source>
        <dbReference type="ARBA" id="ARBA00022758"/>
    </source>
</evidence>
<dbReference type="Pfam" id="PF02100">
    <property type="entry name" value="ODC_AZ"/>
    <property type="match status" value="1"/>
</dbReference>
<dbReference type="PANTHER" id="PTHR10279">
    <property type="entry name" value="ORNITHINE DECARBOXYLASE ANTIZYME"/>
    <property type="match status" value="1"/>
</dbReference>
<evidence type="ECO:0000256" key="2">
    <source>
        <dbReference type="ARBA" id="ARBA00008796"/>
    </source>
</evidence>
<dbReference type="InterPro" id="IPR038581">
    <property type="entry name" value="ODC_AZ_sf"/>
</dbReference>
<evidence type="ECO:0000256" key="4">
    <source>
        <dbReference type="ARBA" id="ARBA00017712"/>
    </source>
</evidence>
<comment type="function">
    <text evidence="1">Ornithine decarboxylase (ODC) antizyme protein that negatively regulates ODC activity and intracellular polyamine biosynthesis in response to increased intracellular polyamine levels. Binds to ODC monomers, inhibiting the assembly of the functional ODC homodimer, and targets the monomers for ubiquitin-independent proteolytic destruction by the 26S proteasome.</text>
</comment>
<accession>A0A9W4SV90</accession>
<dbReference type="GO" id="GO:0045732">
    <property type="term" value="P:positive regulation of protein catabolic process"/>
    <property type="evidence" value="ECO:0007669"/>
    <property type="project" value="TreeGrafter"/>
</dbReference>
<dbReference type="InterPro" id="IPR016181">
    <property type="entry name" value="Acyl_CoA_acyltransferase"/>
</dbReference>
<protein>
    <recommendedName>
        <fullName evidence="4">Ornithine decarboxylase antizyme</fullName>
    </recommendedName>
</protein>
<gene>
    <name evidence="6" type="ORF">FWILDA_LOCUS10277</name>
</gene>
<comment type="subunit">
    <text evidence="3">Interacts with ODC and thereby sterically blocks ODC homodimerization.</text>
</comment>
<keyword evidence="5" id="KW-0688">Ribosomal frameshifting</keyword>
<keyword evidence="7" id="KW-1185">Reference proteome</keyword>
<dbReference type="GO" id="GO:0005737">
    <property type="term" value="C:cytoplasm"/>
    <property type="evidence" value="ECO:0007669"/>
    <property type="project" value="TreeGrafter"/>
</dbReference>
<dbReference type="Proteomes" id="UP001153678">
    <property type="component" value="Unassembled WGS sequence"/>
</dbReference>
<dbReference type="OrthoDB" id="5959761at2759"/>
<evidence type="ECO:0000256" key="1">
    <source>
        <dbReference type="ARBA" id="ARBA00002307"/>
    </source>
</evidence>
<dbReference type="GO" id="GO:0005634">
    <property type="term" value="C:nucleus"/>
    <property type="evidence" value="ECO:0007669"/>
    <property type="project" value="TreeGrafter"/>
</dbReference>
<evidence type="ECO:0000256" key="3">
    <source>
        <dbReference type="ARBA" id="ARBA00011486"/>
    </source>
</evidence>
<dbReference type="GO" id="GO:0075523">
    <property type="term" value="P:viral translational frameshifting"/>
    <property type="evidence" value="ECO:0007669"/>
    <property type="project" value="UniProtKB-KW"/>
</dbReference>
<dbReference type="EMBL" id="CAMKVN010002610">
    <property type="protein sequence ID" value="CAI2181825.1"/>
    <property type="molecule type" value="Genomic_DNA"/>
</dbReference>
<dbReference type="PANTHER" id="PTHR10279:SF10">
    <property type="entry name" value="ORNITHINE DECARBOXYLASE ANTIZYME"/>
    <property type="match status" value="1"/>
</dbReference>
<organism evidence="6 7">
    <name type="scientific">Funneliformis geosporum</name>
    <dbReference type="NCBI Taxonomy" id="1117311"/>
    <lineage>
        <taxon>Eukaryota</taxon>
        <taxon>Fungi</taxon>
        <taxon>Fungi incertae sedis</taxon>
        <taxon>Mucoromycota</taxon>
        <taxon>Glomeromycotina</taxon>
        <taxon>Glomeromycetes</taxon>
        <taxon>Glomerales</taxon>
        <taxon>Glomeraceae</taxon>
        <taxon>Funneliformis</taxon>
    </lineage>
</organism>